<evidence type="ECO:0000313" key="8">
    <source>
        <dbReference type="Proteomes" id="UP000182011"/>
    </source>
</evidence>
<evidence type="ECO:0000259" key="5">
    <source>
        <dbReference type="PROSITE" id="PS51007"/>
    </source>
</evidence>
<keyword evidence="9" id="KW-1185">Reference proteome</keyword>
<dbReference type="Gene3D" id="1.10.760.10">
    <property type="entry name" value="Cytochrome c-like domain"/>
    <property type="match status" value="1"/>
</dbReference>
<protein>
    <submittedName>
        <fullName evidence="7">Cytochrome c oxidase cbb3-type subunit 3</fullName>
    </submittedName>
</protein>
<feature type="domain" description="Cytochrome c" evidence="5">
    <location>
        <begin position="26"/>
        <end position="118"/>
    </location>
</feature>
<dbReference type="Proteomes" id="UP000182011">
    <property type="component" value="Unassembled WGS sequence"/>
</dbReference>
<accession>A0A0N7N033</accession>
<dbReference type="InterPro" id="IPR009056">
    <property type="entry name" value="Cyt_c-like_dom"/>
</dbReference>
<dbReference type="STRING" id="1633631.GCA_001442925_02326"/>
<evidence type="ECO:0000256" key="4">
    <source>
        <dbReference type="PROSITE-ProRule" id="PRU00433"/>
    </source>
</evidence>
<dbReference type="OrthoDB" id="9811281at2"/>
<accession>A0A0P1MXU3</accession>
<organism evidence="7 8">
    <name type="scientific">Candidatus Kryptonium thompsonii</name>
    <dbReference type="NCBI Taxonomy" id="1633631"/>
    <lineage>
        <taxon>Bacteria</taxon>
        <taxon>Pseudomonadati</taxon>
        <taxon>Candidatus Kryptoniota</taxon>
        <taxon>Candidatus Kryptonium</taxon>
    </lineage>
</organism>
<accession>A0A0P1LZK7</accession>
<accession>A0A0P1LUX4</accession>
<keyword evidence="1 4" id="KW-0349">Heme</keyword>
<dbReference type="InterPro" id="IPR050597">
    <property type="entry name" value="Cytochrome_c_Oxidase_Subunit"/>
</dbReference>
<evidence type="ECO:0000313" key="7">
    <source>
        <dbReference type="EMBL" id="CUU09323.1"/>
    </source>
</evidence>
<dbReference type="PANTHER" id="PTHR33751:SF1">
    <property type="entry name" value="CBB3-TYPE CYTOCHROME C OXIDASE SUBUNIT FIXP"/>
    <property type="match status" value="1"/>
</dbReference>
<dbReference type="Proteomes" id="UP000182200">
    <property type="component" value="Unassembled WGS sequence"/>
</dbReference>
<dbReference type="AlphaFoldDB" id="A0A0N7N033"/>
<evidence type="ECO:0000313" key="9">
    <source>
        <dbReference type="Proteomes" id="UP000182200"/>
    </source>
</evidence>
<evidence type="ECO:0000256" key="3">
    <source>
        <dbReference type="ARBA" id="ARBA00023004"/>
    </source>
</evidence>
<dbReference type="GO" id="GO:0009055">
    <property type="term" value="F:electron transfer activity"/>
    <property type="evidence" value="ECO:0007669"/>
    <property type="project" value="InterPro"/>
</dbReference>
<accession>A0A0P1LKW1</accession>
<accession>A0A0S4NEE4</accession>
<accession>A0A0P1LYC8</accession>
<dbReference type="Pfam" id="PF13442">
    <property type="entry name" value="Cytochrome_CBB3"/>
    <property type="match status" value="1"/>
</dbReference>
<accession>A0A0P1LW94</accession>
<evidence type="ECO:0000256" key="2">
    <source>
        <dbReference type="ARBA" id="ARBA00022723"/>
    </source>
</evidence>
<dbReference type="RefSeq" id="WP_082349317.1">
    <property type="nucleotide sequence ID" value="NZ_CZVI01000012.1"/>
</dbReference>
<sequence>MNYTLIFFAILIVVTSVGALFQDKAVDLNRGKKVYDTYCATCHGKQGKGDGPGAAALKPKPRDFTDKNYMEKLKDDYLFKIISDGGASVGKSPLMPAWKTSIKKEDINNVIAYIRTFAQKK</sequence>
<accession>A0A0P1MCN8</accession>
<dbReference type="EMBL" id="CZVI01000012">
    <property type="protein sequence ID" value="CUS87317.1"/>
    <property type="molecule type" value="Genomic_DNA"/>
</dbReference>
<gene>
    <name evidence="7" type="ORF">JGI4_02338</name>
    <name evidence="6" type="ORF">JGI8_01096</name>
</gene>
<proteinExistence type="predicted"/>
<dbReference type="SUPFAM" id="SSF46626">
    <property type="entry name" value="Cytochrome c"/>
    <property type="match status" value="1"/>
</dbReference>
<accession>A0A0P1LB86</accession>
<dbReference type="GO" id="GO:0020037">
    <property type="term" value="F:heme binding"/>
    <property type="evidence" value="ECO:0007669"/>
    <property type="project" value="InterPro"/>
</dbReference>
<evidence type="ECO:0000313" key="6">
    <source>
        <dbReference type="EMBL" id="CUS87317.1"/>
    </source>
</evidence>
<dbReference type="InterPro" id="IPR036909">
    <property type="entry name" value="Cyt_c-like_dom_sf"/>
</dbReference>
<reference evidence="7 8" key="1">
    <citation type="submission" date="2015-11" db="EMBL/GenBank/DDBJ databases">
        <authorList>
            <person name="Zhang Y."/>
            <person name="Guo Z."/>
        </authorList>
    </citation>
    <scope>NUCLEOTIDE SEQUENCE [LARGE SCALE GENOMIC DNA]</scope>
    <source>
        <strain evidence="7">JGI-4</strain>
    </source>
</reference>
<accession>A0A0P1LLY7</accession>
<reference evidence="6 9" key="2">
    <citation type="submission" date="2015-11" db="EMBL/GenBank/DDBJ databases">
        <authorList>
            <person name="Varghese N."/>
        </authorList>
    </citation>
    <scope>NUCLEOTIDE SEQUENCE [LARGE SCALE GENOMIC DNA]</scope>
    <source>
        <strain evidence="6 9">JGI-8</strain>
    </source>
</reference>
<keyword evidence="3 4" id="KW-0408">Iron</keyword>
<dbReference type="PANTHER" id="PTHR33751">
    <property type="entry name" value="CBB3-TYPE CYTOCHROME C OXIDASE SUBUNIT FIXP"/>
    <property type="match status" value="1"/>
</dbReference>
<dbReference type="PROSITE" id="PS51007">
    <property type="entry name" value="CYTC"/>
    <property type="match status" value="1"/>
</dbReference>
<dbReference type="GO" id="GO:0046872">
    <property type="term" value="F:metal ion binding"/>
    <property type="evidence" value="ECO:0007669"/>
    <property type="project" value="UniProtKB-KW"/>
</dbReference>
<evidence type="ECO:0000256" key="1">
    <source>
        <dbReference type="ARBA" id="ARBA00022617"/>
    </source>
</evidence>
<keyword evidence="2 4" id="KW-0479">Metal-binding</keyword>
<dbReference type="EMBL" id="FAOP01000016">
    <property type="protein sequence ID" value="CUU09323.1"/>
    <property type="molecule type" value="Genomic_DNA"/>
</dbReference>
<name>A0A0N7N033_9BACT</name>
<accession>A0A0P1MT50</accession>